<evidence type="ECO:0000256" key="1">
    <source>
        <dbReference type="ARBA" id="ARBA00004651"/>
    </source>
</evidence>
<dbReference type="GO" id="GO:0005886">
    <property type="term" value="C:plasma membrane"/>
    <property type="evidence" value="ECO:0007669"/>
    <property type="project" value="UniProtKB-SubCell"/>
</dbReference>
<dbReference type="Pfam" id="PF00672">
    <property type="entry name" value="HAMP"/>
    <property type="match status" value="1"/>
</dbReference>
<dbReference type="Gene3D" id="1.10.287.950">
    <property type="entry name" value="Methyl-accepting chemotaxis protein"/>
    <property type="match status" value="1"/>
</dbReference>
<dbReference type="InterPro" id="IPR004089">
    <property type="entry name" value="MCPsignal_dom"/>
</dbReference>
<evidence type="ECO:0000256" key="5">
    <source>
        <dbReference type="ARBA" id="ARBA00022692"/>
    </source>
</evidence>
<proteinExistence type="inferred from homology"/>
<feature type="transmembrane region" description="Helical" evidence="11">
    <location>
        <begin position="20"/>
        <end position="39"/>
    </location>
</feature>
<dbReference type="InterPro" id="IPR033479">
    <property type="entry name" value="dCache_1"/>
</dbReference>
<dbReference type="AlphaFoldDB" id="A0A5D4SJU4"/>
<keyword evidence="3" id="KW-0488">Methylation</keyword>
<dbReference type="GO" id="GO:0006935">
    <property type="term" value="P:chemotaxis"/>
    <property type="evidence" value="ECO:0007669"/>
    <property type="project" value="UniProtKB-KW"/>
</dbReference>
<dbReference type="Gene3D" id="3.30.450.20">
    <property type="entry name" value="PAS domain"/>
    <property type="match status" value="2"/>
</dbReference>
<dbReference type="CDD" id="cd12912">
    <property type="entry name" value="PDC2_MCP_like"/>
    <property type="match status" value="1"/>
</dbReference>
<evidence type="ECO:0000256" key="8">
    <source>
        <dbReference type="ARBA" id="ARBA00023224"/>
    </source>
</evidence>
<comment type="similarity">
    <text evidence="9">Belongs to the methyl-accepting chemotaxis (MCP) protein family.</text>
</comment>
<dbReference type="Pfam" id="PF00015">
    <property type="entry name" value="MCPsignal"/>
    <property type="match status" value="1"/>
</dbReference>
<dbReference type="Pfam" id="PF02743">
    <property type="entry name" value="dCache_1"/>
    <property type="match status" value="1"/>
</dbReference>
<dbReference type="SUPFAM" id="SSF58104">
    <property type="entry name" value="Methyl-accepting chemotaxis protein (MCP) signaling domain"/>
    <property type="match status" value="1"/>
</dbReference>
<sequence>MNKKRNFKLPGLTIKRKLILAFVLVLIIPSVLIGGFSYLSAKRELETTILSAADESIEAINKNINSIFTPKENDLEYFSTHITREDFGDKESMQTKFDQYTDLHKEASAIYVGTDTGETTISPKIDLPADFNPRERPWYQDAMKKKGEIVITEPYTDVNTGETTISLAKTNKDGSGVIGIDIDLGMLAETAGGKIGAEGYVLLLDASGKYLVHPNKDAGTQAAESWKNKIYEMDKGQLSYLLEGQDKKMTFLTNKLTGWKIVGTMYKNEINDAAHPILISLAAVLGASILIFGTIIIIITRSITRPLSLLAAKAQTIAEGDLTSRISLHSKDEIGLLAASFNHMIDSLRHIVANVRDSVSHVASSSAQLTASADQTTQATEHVASAIQEIAGGAEQTSGKMEGNSVILKEINQGIEHIAENSSVIFGLSREAEIEAQAGEESVQQNLAQMKSIHRSVKDSNTVIQSLSQRSNEIGNILDVISGISNQTNLLALNAAIEAARAGEAGKGFAVVADEVRKLAEQTQTSAKQISEIIQSIQEDTSRSVSVMADVSRNTEEGLAISEKASLKFNQILKKSREITPQVEEVTLAINRISIGVDKFTESAEQLSLIAKHNSSSTEEVAASTEEQLASMEEIALSSKSLSSMADELRNLIRHFKI</sequence>
<evidence type="ECO:0000259" key="12">
    <source>
        <dbReference type="PROSITE" id="PS50111"/>
    </source>
</evidence>
<evidence type="ECO:0000259" key="13">
    <source>
        <dbReference type="PROSITE" id="PS50885"/>
    </source>
</evidence>
<dbReference type="SUPFAM" id="SSF103190">
    <property type="entry name" value="Sensory domain-like"/>
    <property type="match status" value="1"/>
</dbReference>
<evidence type="ECO:0000256" key="7">
    <source>
        <dbReference type="ARBA" id="ARBA00023136"/>
    </source>
</evidence>
<dbReference type="PROSITE" id="PS50885">
    <property type="entry name" value="HAMP"/>
    <property type="match status" value="1"/>
</dbReference>
<evidence type="ECO:0000256" key="3">
    <source>
        <dbReference type="ARBA" id="ARBA00022481"/>
    </source>
</evidence>
<dbReference type="FunFam" id="1.10.287.950:FF:000001">
    <property type="entry name" value="Methyl-accepting chemotaxis sensory transducer"/>
    <property type="match status" value="1"/>
</dbReference>
<protein>
    <submittedName>
        <fullName evidence="14">Methyl-accepting chemotaxis protein</fullName>
    </submittedName>
</protein>
<accession>A0A5D4SJU4</accession>
<keyword evidence="6 11" id="KW-1133">Transmembrane helix</keyword>
<dbReference type="InterPro" id="IPR003660">
    <property type="entry name" value="HAMP_dom"/>
</dbReference>
<name>A0A5D4SJU4_9BACI</name>
<comment type="subcellular location">
    <subcellularLocation>
        <location evidence="1">Cell membrane</location>
        <topology evidence="1">Multi-pass membrane protein</topology>
    </subcellularLocation>
</comment>
<dbReference type="SMART" id="SM00304">
    <property type="entry name" value="HAMP"/>
    <property type="match status" value="1"/>
</dbReference>
<evidence type="ECO:0000313" key="14">
    <source>
        <dbReference type="EMBL" id="TYS63725.1"/>
    </source>
</evidence>
<evidence type="ECO:0000256" key="11">
    <source>
        <dbReference type="SAM" id="Phobius"/>
    </source>
</evidence>
<dbReference type="PANTHER" id="PTHR32089">
    <property type="entry name" value="METHYL-ACCEPTING CHEMOTAXIS PROTEIN MCPB"/>
    <property type="match status" value="1"/>
</dbReference>
<feature type="domain" description="Methyl-accepting transducer" evidence="12">
    <location>
        <begin position="372"/>
        <end position="608"/>
    </location>
</feature>
<keyword evidence="5 11" id="KW-0812">Transmembrane</keyword>
<evidence type="ECO:0000313" key="15">
    <source>
        <dbReference type="Proteomes" id="UP000323732"/>
    </source>
</evidence>
<evidence type="ECO:0000256" key="6">
    <source>
        <dbReference type="ARBA" id="ARBA00022989"/>
    </source>
</evidence>
<gene>
    <name evidence="14" type="ORF">FZD47_09390</name>
</gene>
<comment type="caution">
    <text evidence="14">The sequence shown here is derived from an EMBL/GenBank/DDBJ whole genome shotgun (WGS) entry which is preliminary data.</text>
</comment>
<dbReference type="GO" id="GO:0007165">
    <property type="term" value="P:signal transduction"/>
    <property type="evidence" value="ECO:0007669"/>
    <property type="project" value="UniProtKB-KW"/>
</dbReference>
<dbReference type="EMBL" id="VTES01000003">
    <property type="protein sequence ID" value="TYS63725.1"/>
    <property type="molecule type" value="Genomic_DNA"/>
</dbReference>
<dbReference type="InterPro" id="IPR029151">
    <property type="entry name" value="Sensor-like_sf"/>
</dbReference>
<dbReference type="CDD" id="cd11386">
    <property type="entry name" value="MCP_signal"/>
    <property type="match status" value="1"/>
</dbReference>
<dbReference type="CDD" id="cd06225">
    <property type="entry name" value="HAMP"/>
    <property type="match status" value="1"/>
</dbReference>
<keyword evidence="2" id="KW-1003">Cell membrane</keyword>
<dbReference type="PANTHER" id="PTHR32089:SF114">
    <property type="entry name" value="METHYL-ACCEPTING CHEMOTAXIS PROTEIN MCPB"/>
    <property type="match status" value="1"/>
</dbReference>
<keyword evidence="7 11" id="KW-0472">Membrane</keyword>
<evidence type="ECO:0000256" key="4">
    <source>
        <dbReference type="ARBA" id="ARBA00022500"/>
    </source>
</evidence>
<keyword evidence="8 10" id="KW-0807">Transducer</keyword>
<dbReference type="PROSITE" id="PS50111">
    <property type="entry name" value="CHEMOTAXIS_TRANSDUC_2"/>
    <property type="match status" value="1"/>
</dbReference>
<dbReference type="CDD" id="cd12913">
    <property type="entry name" value="PDC1_MCP_like"/>
    <property type="match status" value="1"/>
</dbReference>
<feature type="domain" description="HAMP" evidence="13">
    <location>
        <begin position="301"/>
        <end position="353"/>
    </location>
</feature>
<keyword evidence="4" id="KW-0145">Chemotaxis</keyword>
<reference evidence="14 15" key="1">
    <citation type="submission" date="2019-08" db="EMBL/GenBank/DDBJ databases">
        <title>Bacillus genomes from the desert of Cuatro Cienegas, Coahuila.</title>
        <authorList>
            <person name="Olmedo-Alvarez G."/>
        </authorList>
    </citation>
    <scope>NUCLEOTIDE SEQUENCE [LARGE SCALE GENOMIC DNA]</scope>
    <source>
        <strain evidence="14 15">CH37_1T</strain>
    </source>
</reference>
<feature type="transmembrane region" description="Helical" evidence="11">
    <location>
        <begin position="277"/>
        <end position="299"/>
    </location>
</feature>
<dbReference type="Proteomes" id="UP000323732">
    <property type="component" value="Unassembled WGS sequence"/>
</dbReference>
<evidence type="ECO:0000256" key="10">
    <source>
        <dbReference type="PROSITE-ProRule" id="PRU00284"/>
    </source>
</evidence>
<dbReference type="SMART" id="SM00283">
    <property type="entry name" value="MA"/>
    <property type="match status" value="1"/>
</dbReference>
<evidence type="ECO:0000256" key="2">
    <source>
        <dbReference type="ARBA" id="ARBA00022475"/>
    </source>
</evidence>
<evidence type="ECO:0000256" key="9">
    <source>
        <dbReference type="ARBA" id="ARBA00029447"/>
    </source>
</evidence>
<organism evidence="14 15">
    <name type="scientific">Bacillus infantis</name>
    <dbReference type="NCBI Taxonomy" id="324767"/>
    <lineage>
        <taxon>Bacteria</taxon>
        <taxon>Bacillati</taxon>
        <taxon>Bacillota</taxon>
        <taxon>Bacilli</taxon>
        <taxon>Bacillales</taxon>
        <taxon>Bacillaceae</taxon>
        <taxon>Bacillus</taxon>
    </lineage>
</organism>